<evidence type="ECO:0000256" key="1">
    <source>
        <dbReference type="ARBA" id="ARBA00038414"/>
    </source>
</evidence>
<comment type="caution">
    <text evidence="3">The sequence shown here is derived from an EMBL/GenBank/DDBJ whole genome shotgun (WGS) entry which is preliminary data.</text>
</comment>
<dbReference type="RefSeq" id="WP_189035458.1">
    <property type="nucleotide sequence ID" value="NZ_BMMP01000002.1"/>
</dbReference>
<dbReference type="InterPro" id="IPR015942">
    <property type="entry name" value="Asp/Glu/hydantoin_racemase"/>
</dbReference>
<feature type="compositionally biased region" description="Basic and acidic residues" evidence="2">
    <location>
        <begin position="1"/>
        <end position="10"/>
    </location>
</feature>
<gene>
    <name evidence="3" type="ORF">GCM10012287_06000</name>
</gene>
<dbReference type="Pfam" id="PF01177">
    <property type="entry name" value="Asp_Glu_race"/>
    <property type="match status" value="1"/>
</dbReference>
<proteinExistence type="inferred from homology"/>
<evidence type="ECO:0000256" key="2">
    <source>
        <dbReference type="SAM" id="MobiDB-lite"/>
    </source>
</evidence>
<dbReference type="InterPro" id="IPR053714">
    <property type="entry name" value="Iso_Racemase_Enz_sf"/>
</dbReference>
<reference evidence="4" key="1">
    <citation type="journal article" date="2019" name="Int. J. Syst. Evol. Microbiol.">
        <title>The Global Catalogue of Microorganisms (GCM) 10K type strain sequencing project: providing services to taxonomists for standard genome sequencing and annotation.</title>
        <authorList>
            <consortium name="The Broad Institute Genomics Platform"/>
            <consortium name="The Broad Institute Genome Sequencing Center for Infectious Disease"/>
            <person name="Wu L."/>
            <person name="Ma J."/>
        </authorList>
    </citation>
    <scope>NUCLEOTIDE SEQUENCE [LARGE SCALE GENOMIC DNA]</scope>
    <source>
        <strain evidence="4">CGMCC 4.7178</strain>
    </source>
</reference>
<name>A0ABQ2LTR8_9ACTN</name>
<comment type="similarity">
    <text evidence="1">Belongs to the HyuE racemase family.</text>
</comment>
<dbReference type="Proteomes" id="UP000631535">
    <property type="component" value="Unassembled WGS sequence"/>
</dbReference>
<evidence type="ECO:0008006" key="5">
    <source>
        <dbReference type="Google" id="ProtNLM"/>
    </source>
</evidence>
<accession>A0ABQ2LTR8</accession>
<keyword evidence="4" id="KW-1185">Reference proteome</keyword>
<dbReference type="EMBL" id="BMMP01000002">
    <property type="protein sequence ID" value="GGO43265.1"/>
    <property type="molecule type" value="Genomic_DNA"/>
</dbReference>
<feature type="region of interest" description="Disordered" evidence="2">
    <location>
        <begin position="1"/>
        <end position="24"/>
    </location>
</feature>
<protein>
    <recommendedName>
        <fullName evidence="5">Asp/Glu/hydantoin racemase</fullName>
    </recommendedName>
</protein>
<sequence>MTDAETEPRKPAGRPATESAGGPGPRVCVLHTVAALPAVFEPLLRASAPHVRAYNVVDESLLADTVEHGPLPRTTARLAAYVRHAEAAGAEAVLVTCSSIGPAAEEVRALAGIPVLRVDDPMASEAVRRGPRVGVLATLESTLVPTEELIRRRAAEQGVRITVTTSACPGAYEARQAGEGEEHDRLIAGEAKRLAAENDVLVLAQASMAGAVGKLPEGEPGVPVLTSPRSGAAQLAQIRGK</sequence>
<evidence type="ECO:0000313" key="4">
    <source>
        <dbReference type="Proteomes" id="UP000631535"/>
    </source>
</evidence>
<evidence type="ECO:0000313" key="3">
    <source>
        <dbReference type="EMBL" id="GGO43265.1"/>
    </source>
</evidence>
<organism evidence="3 4">
    <name type="scientific">Streptomyces daqingensis</name>
    <dbReference type="NCBI Taxonomy" id="1472640"/>
    <lineage>
        <taxon>Bacteria</taxon>
        <taxon>Bacillati</taxon>
        <taxon>Actinomycetota</taxon>
        <taxon>Actinomycetes</taxon>
        <taxon>Kitasatosporales</taxon>
        <taxon>Streptomycetaceae</taxon>
        <taxon>Streptomyces</taxon>
    </lineage>
</organism>
<dbReference type="Gene3D" id="3.40.50.12500">
    <property type="match status" value="1"/>
</dbReference>